<evidence type="ECO:0000256" key="3">
    <source>
        <dbReference type="ARBA" id="ARBA00016090"/>
    </source>
</evidence>
<protein>
    <recommendedName>
        <fullName evidence="3">Glutamine--fructose-6-phosphate aminotransferase [isomerizing]</fullName>
        <ecNumber evidence="2">2.6.1.16</ecNumber>
    </recommendedName>
</protein>
<dbReference type="Proteomes" id="UP000178336">
    <property type="component" value="Unassembled WGS sequence"/>
</dbReference>
<dbReference type="PANTHER" id="PTHR10937:SF0">
    <property type="entry name" value="GLUTAMINE--FRUCTOSE-6-PHOSPHATE TRANSAMINASE (ISOMERIZING)"/>
    <property type="match status" value="1"/>
</dbReference>
<dbReference type="CDD" id="cd05009">
    <property type="entry name" value="SIS_GlmS_GlmD_2"/>
    <property type="match status" value="1"/>
</dbReference>
<accession>A0A1F5GST2</accession>
<dbReference type="PROSITE" id="PS51464">
    <property type="entry name" value="SIS"/>
    <property type="match status" value="2"/>
</dbReference>
<dbReference type="GO" id="GO:0006487">
    <property type="term" value="P:protein N-linked glycosylation"/>
    <property type="evidence" value="ECO:0007669"/>
    <property type="project" value="TreeGrafter"/>
</dbReference>
<dbReference type="InterPro" id="IPR005855">
    <property type="entry name" value="GFAT"/>
</dbReference>
<evidence type="ECO:0000259" key="8">
    <source>
        <dbReference type="PROSITE" id="PS51278"/>
    </source>
</evidence>
<comment type="caution">
    <text evidence="10">The sequence shown here is derived from an EMBL/GenBank/DDBJ whole genome shotgun (WGS) entry which is preliminary data.</text>
</comment>
<evidence type="ECO:0000313" key="10">
    <source>
        <dbReference type="EMBL" id="OGD94911.1"/>
    </source>
</evidence>
<dbReference type="Pfam" id="PF13522">
    <property type="entry name" value="GATase_6"/>
    <property type="match status" value="1"/>
</dbReference>
<dbReference type="GO" id="GO:0097367">
    <property type="term" value="F:carbohydrate derivative binding"/>
    <property type="evidence" value="ECO:0007669"/>
    <property type="project" value="InterPro"/>
</dbReference>
<dbReference type="CDD" id="cd05008">
    <property type="entry name" value="SIS_GlmS_GlmD_1"/>
    <property type="match status" value="1"/>
</dbReference>
<keyword evidence="4 10" id="KW-0032">Aminotransferase</keyword>
<dbReference type="InterPro" id="IPR029055">
    <property type="entry name" value="Ntn_hydrolases_N"/>
</dbReference>
<dbReference type="NCBIfam" id="NF001484">
    <property type="entry name" value="PRK00331.1"/>
    <property type="match status" value="1"/>
</dbReference>
<comment type="catalytic activity">
    <reaction evidence="1">
        <text>D-fructose 6-phosphate + L-glutamine = D-glucosamine 6-phosphate + L-glutamate</text>
        <dbReference type="Rhea" id="RHEA:13237"/>
        <dbReference type="ChEBI" id="CHEBI:29985"/>
        <dbReference type="ChEBI" id="CHEBI:58359"/>
        <dbReference type="ChEBI" id="CHEBI:58725"/>
        <dbReference type="ChEBI" id="CHEBI:61527"/>
        <dbReference type="EC" id="2.6.1.16"/>
    </reaction>
</comment>
<dbReference type="InterPro" id="IPR047084">
    <property type="entry name" value="GFAT_N"/>
</dbReference>
<dbReference type="InterPro" id="IPR017932">
    <property type="entry name" value="GATase_2_dom"/>
</dbReference>
<feature type="domain" description="SIS" evidence="9">
    <location>
        <begin position="305"/>
        <end position="445"/>
    </location>
</feature>
<dbReference type="AlphaFoldDB" id="A0A1F5GST2"/>
<dbReference type="EMBL" id="MFBN01000035">
    <property type="protein sequence ID" value="OGD94911.1"/>
    <property type="molecule type" value="Genomic_DNA"/>
</dbReference>
<dbReference type="EC" id="2.6.1.16" evidence="2"/>
<name>A0A1F5GST2_9BACT</name>
<organism evidence="10 11">
    <name type="scientific">Candidatus Curtissbacteria bacterium RIFCSPLOWO2_01_FULL_37_9</name>
    <dbReference type="NCBI Taxonomy" id="1797724"/>
    <lineage>
        <taxon>Bacteria</taxon>
        <taxon>Candidatus Curtissiibacteriota</taxon>
    </lineage>
</organism>
<dbReference type="STRING" id="1797724.A3A48_00620"/>
<dbReference type="NCBIfam" id="TIGR01135">
    <property type="entry name" value="glmS"/>
    <property type="match status" value="1"/>
</dbReference>
<dbReference type="CDD" id="cd00714">
    <property type="entry name" value="GFAT"/>
    <property type="match status" value="1"/>
</dbReference>
<dbReference type="PANTHER" id="PTHR10937">
    <property type="entry name" value="GLUCOSAMINE--FRUCTOSE-6-PHOSPHATE AMINOTRANSFERASE, ISOMERIZING"/>
    <property type="match status" value="1"/>
</dbReference>
<proteinExistence type="predicted"/>
<dbReference type="Gene3D" id="3.40.50.10490">
    <property type="entry name" value="Glucose-6-phosphate isomerase like protein, domain 1"/>
    <property type="match status" value="2"/>
</dbReference>
<evidence type="ECO:0000256" key="4">
    <source>
        <dbReference type="ARBA" id="ARBA00022576"/>
    </source>
</evidence>
<dbReference type="SUPFAM" id="SSF56235">
    <property type="entry name" value="N-terminal nucleophile aminohydrolases (Ntn hydrolases)"/>
    <property type="match status" value="1"/>
</dbReference>
<dbReference type="Pfam" id="PF01380">
    <property type="entry name" value="SIS"/>
    <property type="match status" value="2"/>
</dbReference>
<evidence type="ECO:0000256" key="6">
    <source>
        <dbReference type="ARBA" id="ARBA00022737"/>
    </source>
</evidence>
<dbReference type="GO" id="GO:0006002">
    <property type="term" value="P:fructose 6-phosphate metabolic process"/>
    <property type="evidence" value="ECO:0007669"/>
    <property type="project" value="TreeGrafter"/>
</dbReference>
<reference evidence="10 11" key="1">
    <citation type="journal article" date="2016" name="Nat. Commun.">
        <title>Thousands of microbial genomes shed light on interconnected biogeochemical processes in an aquifer system.</title>
        <authorList>
            <person name="Anantharaman K."/>
            <person name="Brown C.T."/>
            <person name="Hug L.A."/>
            <person name="Sharon I."/>
            <person name="Castelle C.J."/>
            <person name="Probst A.J."/>
            <person name="Thomas B.C."/>
            <person name="Singh A."/>
            <person name="Wilkins M.J."/>
            <person name="Karaoz U."/>
            <person name="Brodie E.L."/>
            <person name="Williams K.H."/>
            <person name="Hubbard S.S."/>
            <person name="Banfield J.F."/>
        </authorList>
    </citation>
    <scope>NUCLEOTIDE SEQUENCE [LARGE SCALE GENOMIC DNA]</scope>
</reference>
<evidence type="ECO:0000259" key="9">
    <source>
        <dbReference type="PROSITE" id="PS51464"/>
    </source>
</evidence>
<keyword evidence="7" id="KW-0315">Glutamine amidotransferase</keyword>
<gene>
    <name evidence="10" type="ORF">A3A48_00620</name>
</gene>
<dbReference type="InterPro" id="IPR046348">
    <property type="entry name" value="SIS_dom_sf"/>
</dbReference>
<evidence type="ECO:0000256" key="5">
    <source>
        <dbReference type="ARBA" id="ARBA00022679"/>
    </source>
</evidence>
<feature type="domain" description="Glutamine amidotransferase type-2" evidence="8">
    <location>
        <begin position="2"/>
        <end position="245"/>
    </location>
</feature>
<dbReference type="SUPFAM" id="SSF53697">
    <property type="entry name" value="SIS domain"/>
    <property type="match status" value="1"/>
</dbReference>
<dbReference type="Gene3D" id="3.60.20.10">
    <property type="entry name" value="Glutamine Phosphoribosylpyrophosphate, subunit 1, domain 1"/>
    <property type="match status" value="1"/>
</dbReference>
<feature type="domain" description="SIS" evidence="9">
    <location>
        <begin position="471"/>
        <end position="607"/>
    </location>
</feature>
<dbReference type="GO" id="GO:0004360">
    <property type="term" value="F:glutamine-fructose-6-phosphate transaminase (isomerizing) activity"/>
    <property type="evidence" value="ECO:0007669"/>
    <property type="project" value="UniProtKB-EC"/>
</dbReference>
<keyword evidence="5 10" id="KW-0808">Transferase</keyword>
<evidence type="ECO:0000256" key="1">
    <source>
        <dbReference type="ARBA" id="ARBA00001031"/>
    </source>
</evidence>
<dbReference type="InterPro" id="IPR001347">
    <property type="entry name" value="SIS_dom"/>
</dbReference>
<dbReference type="PROSITE" id="PS51278">
    <property type="entry name" value="GATASE_TYPE_2"/>
    <property type="match status" value="1"/>
</dbReference>
<dbReference type="GO" id="GO:0006047">
    <property type="term" value="P:UDP-N-acetylglucosamine metabolic process"/>
    <property type="evidence" value="ECO:0007669"/>
    <property type="project" value="TreeGrafter"/>
</dbReference>
<keyword evidence="6" id="KW-0677">Repeat</keyword>
<sequence>MCGVFGYIGHPSLKLRNGESRLNAAKIVFEGLKTLEYRGYDSWGIAVQVQSPAAAKALAGGQSEKSKLIVEKHIGKISDSDFPLSTFHSSLALGHTRWATHGGVTKANAHPHLDCTGRIAVVHNGIVENFQELKKDLVKKGHKFKSETDTEVIAHLIEQELGVQPIIGVRPLENAVRKAFLKLSGLNAFVILSDSYLIAAKNGSPLVVGILKDAFLIASDPSAIITKTREAIFLEDNQLVSISQKSLNIYDVKSLKKIQPKISHLDWTTTDSKLGKFAYFMLKEIYEQPQVLAKIAANGGQIEKLAKIVKDAHGTFFVACGSASYAALSGTYLFAKIAKKHVNFSIGSEFNYLEDYIDRGSLVIPISQSGESVDVIEPVVRAKKRGAKIFAIVNVYGSTLFRTADYNLLLEAGVEKAVCATKSWTAMVANLIYLAYATVGKANQGRGIIQRTQKAVSKILIPEYINKIRKLSRILTDAKDIYIIGRGLSYPTALEATLKLKEVPYVHSEGFAGGELKHGVIALIEKGTPCIVFAPNDETYDDIISNAIEIKARGGYIIGVSPKTNQVFDFYLPVSDVEVGSVIVNTVPMQLLAYYLALEKGLDPDKPRNLAKSVTVK</sequence>
<dbReference type="InterPro" id="IPR035466">
    <property type="entry name" value="GlmS/AgaS_SIS"/>
</dbReference>
<evidence type="ECO:0000313" key="11">
    <source>
        <dbReference type="Proteomes" id="UP000178336"/>
    </source>
</evidence>
<evidence type="ECO:0000256" key="2">
    <source>
        <dbReference type="ARBA" id="ARBA00012916"/>
    </source>
</evidence>
<dbReference type="InterPro" id="IPR035490">
    <property type="entry name" value="GlmS/FrlB_SIS"/>
</dbReference>
<evidence type="ECO:0000256" key="7">
    <source>
        <dbReference type="ARBA" id="ARBA00022962"/>
    </source>
</evidence>